<dbReference type="SUPFAM" id="SSF53300">
    <property type="entry name" value="vWA-like"/>
    <property type="match status" value="1"/>
</dbReference>
<protein>
    <submittedName>
        <fullName evidence="2">Histidine kinase</fullName>
    </submittedName>
</protein>
<evidence type="ECO:0000313" key="2">
    <source>
        <dbReference type="EMBL" id="OGI66190.1"/>
    </source>
</evidence>
<dbReference type="PROSITE" id="PS50234">
    <property type="entry name" value="VWFA"/>
    <property type="match status" value="1"/>
</dbReference>
<dbReference type="PROSITE" id="PS51257">
    <property type="entry name" value="PROKAR_LIPOPROTEIN"/>
    <property type="match status" value="1"/>
</dbReference>
<proteinExistence type="predicted"/>
<evidence type="ECO:0000313" key="3">
    <source>
        <dbReference type="Proteomes" id="UP000179076"/>
    </source>
</evidence>
<reference evidence="2 3" key="1">
    <citation type="journal article" date="2016" name="Nat. Commun.">
        <title>Thousands of microbial genomes shed light on interconnected biogeochemical processes in an aquifer system.</title>
        <authorList>
            <person name="Anantharaman K."/>
            <person name="Brown C.T."/>
            <person name="Hug L.A."/>
            <person name="Sharon I."/>
            <person name="Castelle C.J."/>
            <person name="Probst A.J."/>
            <person name="Thomas B.C."/>
            <person name="Singh A."/>
            <person name="Wilkins M.J."/>
            <person name="Karaoz U."/>
            <person name="Brodie E.L."/>
            <person name="Williams K.H."/>
            <person name="Hubbard S.S."/>
            <person name="Banfield J.F."/>
        </authorList>
    </citation>
    <scope>NUCLEOTIDE SEQUENCE [LARGE SCALE GENOMIC DNA]</scope>
</reference>
<keyword evidence="2" id="KW-0418">Kinase</keyword>
<gene>
    <name evidence="2" type="ORF">A2W18_07460</name>
</gene>
<evidence type="ECO:0000259" key="1">
    <source>
        <dbReference type="PROSITE" id="PS50234"/>
    </source>
</evidence>
<comment type="caution">
    <text evidence="2">The sequence shown here is derived from an EMBL/GenBank/DDBJ whole genome shotgun (WGS) entry which is preliminary data.</text>
</comment>
<feature type="domain" description="VWFA" evidence="1">
    <location>
        <begin position="30"/>
        <end position="220"/>
    </location>
</feature>
<organism evidence="2 3">
    <name type="scientific">Candidatus Muproteobacteria bacterium RBG_16_60_9</name>
    <dbReference type="NCBI Taxonomy" id="1817755"/>
    <lineage>
        <taxon>Bacteria</taxon>
        <taxon>Pseudomonadati</taxon>
        <taxon>Pseudomonadota</taxon>
        <taxon>Candidatus Muproteobacteria</taxon>
    </lineage>
</organism>
<name>A0A1F6V950_9PROT</name>
<dbReference type="InterPro" id="IPR002035">
    <property type="entry name" value="VWF_A"/>
</dbReference>
<accession>A0A1F6V950</accession>
<dbReference type="AlphaFoldDB" id="A0A1F6V950"/>
<dbReference type="Gene3D" id="3.40.50.410">
    <property type="entry name" value="von Willebrand factor, type A domain"/>
    <property type="match status" value="1"/>
</dbReference>
<dbReference type="Proteomes" id="UP000179076">
    <property type="component" value="Unassembled WGS sequence"/>
</dbReference>
<keyword evidence="2" id="KW-0808">Transferase</keyword>
<dbReference type="GO" id="GO:0016301">
    <property type="term" value="F:kinase activity"/>
    <property type="evidence" value="ECO:0007669"/>
    <property type="project" value="UniProtKB-KW"/>
</dbReference>
<dbReference type="InterPro" id="IPR036465">
    <property type="entry name" value="vWFA_dom_sf"/>
</dbReference>
<sequence>MRKLVNLILAVVVPILALGGCADNRNYQRAVYVLVDTSGTYAKELDKAQQLINYLLGTLNPGDSLAVARVKSRSFSEKDIIAKATFTKDPIQANSQKRAFKEQMARLNEEAKKGSAYTDITGGILQASEFLNETGAGRKTILIFSDMQEELDKKTVRDIPINLTGIRVVALNVTKLGSDNVDPRRYTGRLEWWEKRVKDAGATEWRMVNDLEHLERIFGS</sequence>
<dbReference type="EMBL" id="MFSP01000092">
    <property type="protein sequence ID" value="OGI66190.1"/>
    <property type="molecule type" value="Genomic_DNA"/>
</dbReference>